<gene>
    <name evidence="1" type="ORF">N3K66_006332</name>
</gene>
<protein>
    <submittedName>
        <fullName evidence="1">Uncharacterized protein</fullName>
    </submittedName>
</protein>
<evidence type="ECO:0000313" key="2">
    <source>
        <dbReference type="Proteomes" id="UP001163324"/>
    </source>
</evidence>
<comment type="caution">
    <text evidence="1">The sequence shown here is derived from an EMBL/GenBank/DDBJ whole genome shotgun (WGS) entry which is preliminary data.</text>
</comment>
<proteinExistence type="predicted"/>
<dbReference type="EMBL" id="CM047945">
    <property type="protein sequence ID" value="KAI9897972.1"/>
    <property type="molecule type" value="Genomic_DNA"/>
</dbReference>
<organism evidence="1 2">
    <name type="scientific">Trichothecium roseum</name>
    <dbReference type="NCBI Taxonomy" id="47278"/>
    <lineage>
        <taxon>Eukaryota</taxon>
        <taxon>Fungi</taxon>
        <taxon>Dikarya</taxon>
        <taxon>Ascomycota</taxon>
        <taxon>Pezizomycotina</taxon>
        <taxon>Sordariomycetes</taxon>
        <taxon>Hypocreomycetidae</taxon>
        <taxon>Hypocreales</taxon>
        <taxon>Hypocreales incertae sedis</taxon>
        <taxon>Trichothecium</taxon>
    </lineage>
</organism>
<sequence>MPHRGLALAPAVQGAAWKYPTYLASMCGPRVTPRFPTVTDAIFHQVETQPGAVAARELTSSSARDITYQELAVRSARLTRKLRELGVTPGQKIPLVVKRGIDMLVGIVAILSCGAQYVPLDGGVVPDSTLAFVVEQTGGDNATVLVLESTKHRVSGLNIPNVIAIDAVTDEEDDMYSQSWVCQNMAEPDHGCYVIYTSGTTGTPKGVDVTHKNVVNLVCTSPGDLDIGPGKRVGQILNISFDMAAWEMLGCLCNGGTLILRGSNWEQALSQIDVLISTPSILAKYSPDAFPNIKMVATAGEPSSQKLADLWASHGTYYNCCGPTETTIVNTMHKHVPGQPLTIGKPTPNNNVYILTDKQQLVSDKEAGVMWAGGVGVTRGYVGLPEKTAERYIRDPFANDGTMMYNTGDLGQWTADGSVHILGRVDDQIKLKGFRIELDGITASLNACPVVDRASVLLVDDEIHAFISPAACDLDVVEEHMKKCQPYYALPSHYHPIGSLPLTDNGKVDKKSLQSSCSSFSSIFTHSRAGSADALLKRPKAAVVHTHSVDSSVSTALDSISEDTTSASSINEKPGFDLEAGIPDKRQPKRMRGLRHRVLIVYRRLFSFVGIFNIIAVIALLCTGIQRQWMGTLTAINLVLAVLIRQDFVINVLYTVTCSVPKSWPLWLRTRCARIFHLGGVHSGAAVSAALWLLANNLSDIVCNSTDMCTSAGWGQESVAAQVVSWVLTAGFVIMLVMAYPEIRKKHHDFFERTHRFVGWSMLGLFWVQVVLTANDSKAEGTSLGDAVLRTPSIWLLVAATLSIAASWLWLRKVPVEAEVLSDHAVRLHFDYTVPVNGSFTRLSRRPLVEWHSFATIPAPTAEKGRKPGYSLIVSNAGDWTKNAIREPPTHIWTRGVPTCGVMRIATLFNRIVIIGTGSGIGPLLGHIQNASCPTRLIWSTKNPEQTFGEELCRTIRDKVPGSVIHDTRVSGRPDLVKMGYNMAKGFGAEAVIIIANEKITKKVVYGLETRGVPAYGAIFDS</sequence>
<accession>A0ACC0UV36</accession>
<name>A0ACC0UV36_9HYPO</name>
<reference evidence="1" key="1">
    <citation type="submission" date="2022-10" db="EMBL/GenBank/DDBJ databases">
        <title>Complete Genome of Trichothecium roseum strain YXFP-22015, a Plant Pathogen Isolated from Citrus.</title>
        <authorList>
            <person name="Wang Y."/>
            <person name="Zhu L."/>
        </authorList>
    </citation>
    <scope>NUCLEOTIDE SEQUENCE</scope>
    <source>
        <strain evidence="1">YXFP-22015</strain>
    </source>
</reference>
<dbReference type="Proteomes" id="UP001163324">
    <property type="component" value="Chromosome 6"/>
</dbReference>
<evidence type="ECO:0000313" key="1">
    <source>
        <dbReference type="EMBL" id="KAI9897972.1"/>
    </source>
</evidence>
<keyword evidence="2" id="KW-1185">Reference proteome</keyword>